<proteinExistence type="predicted"/>
<gene>
    <name evidence="3" type="ORF">PCOR1329_LOCUS51667</name>
</gene>
<dbReference type="EMBL" id="CAUYUJ010016274">
    <property type="protein sequence ID" value="CAK0863555.1"/>
    <property type="molecule type" value="Genomic_DNA"/>
</dbReference>
<comment type="caution">
    <text evidence="3">The sequence shown here is derived from an EMBL/GenBank/DDBJ whole genome shotgun (WGS) entry which is preliminary data.</text>
</comment>
<evidence type="ECO:0000256" key="2">
    <source>
        <dbReference type="SAM" id="SignalP"/>
    </source>
</evidence>
<dbReference type="Proteomes" id="UP001189429">
    <property type="component" value="Unassembled WGS sequence"/>
</dbReference>
<keyword evidence="2" id="KW-0732">Signal</keyword>
<evidence type="ECO:0000313" key="3">
    <source>
        <dbReference type="EMBL" id="CAK0863555.1"/>
    </source>
</evidence>
<feature type="signal peptide" evidence="2">
    <location>
        <begin position="1"/>
        <end position="18"/>
    </location>
</feature>
<evidence type="ECO:0000313" key="4">
    <source>
        <dbReference type="Proteomes" id="UP001189429"/>
    </source>
</evidence>
<feature type="compositionally biased region" description="Low complexity" evidence="1">
    <location>
        <begin position="214"/>
        <end position="235"/>
    </location>
</feature>
<reference evidence="3" key="1">
    <citation type="submission" date="2023-10" db="EMBL/GenBank/DDBJ databases">
        <authorList>
            <person name="Chen Y."/>
            <person name="Shah S."/>
            <person name="Dougan E. K."/>
            <person name="Thang M."/>
            <person name="Chan C."/>
        </authorList>
    </citation>
    <scope>NUCLEOTIDE SEQUENCE [LARGE SCALE GENOMIC DNA]</scope>
</reference>
<name>A0ABN9UU68_9DINO</name>
<feature type="chain" id="PRO_5046296932" evidence="2">
    <location>
        <begin position="19"/>
        <end position="304"/>
    </location>
</feature>
<feature type="region of interest" description="Disordered" evidence="1">
    <location>
        <begin position="201"/>
        <end position="268"/>
    </location>
</feature>
<protein>
    <submittedName>
        <fullName evidence="3">Uncharacterized protein</fullName>
    </submittedName>
</protein>
<accession>A0ABN9UU68</accession>
<sequence>MAAVRALTLIALASAGAALQVHDGIQHNLTVCNAYAENKPLSVYTVNQKAKLTEEPLHYKACKEIVLELADSERIDFKLGGLSVGTFHVGNLPFAPTSLLLVPYRKGNSTMAATFYSHAFSVAQENAQVAVVDAYDGTSPGALKIAQGSKRRAEAVQLKPGTALTLAPGAYQVSLDDPGSKSARTVALTAAEGSKHVIMRVGGSDGIPQESSWSSPASPPSAAAPAGRAPGSSRPPWRRAPACSREAAMADRGGRLSSSGEASRLADSPTKQCSKSCLWFPRSVLRAFLAGAVLFEHTSEHFVV</sequence>
<keyword evidence="4" id="KW-1185">Reference proteome</keyword>
<evidence type="ECO:0000256" key="1">
    <source>
        <dbReference type="SAM" id="MobiDB-lite"/>
    </source>
</evidence>
<organism evidence="3 4">
    <name type="scientific">Prorocentrum cordatum</name>
    <dbReference type="NCBI Taxonomy" id="2364126"/>
    <lineage>
        <taxon>Eukaryota</taxon>
        <taxon>Sar</taxon>
        <taxon>Alveolata</taxon>
        <taxon>Dinophyceae</taxon>
        <taxon>Prorocentrales</taxon>
        <taxon>Prorocentraceae</taxon>
        <taxon>Prorocentrum</taxon>
    </lineage>
</organism>